<dbReference type="EMBL" id="GAKP01010260">
    <property type="protein sequence ID" value="JAC48692.1"/>
    <property type="molecule type" value="Transcribed_RNA"/>
</dbReference>
<dbReference type="AlphaFoldDB" id="A0A034W329"/>
<organism evidence="1">
    <name type="scientific">Bactrocera dorsalis</name>
    <name type="common">Oriental fruit fly</name>
    <name type="synonym">Dacus dorsalis</name>
    <dbReference type="NCBI Taxonomy" id="27457"/>
    <lineage>
        <taxon>Eukaryota</taxon>
        <taxon>Metazoa</taxon>
        <taxon>Ecdysozoa</taxon>
        <taxon>Arthropoda</taxon>
        <taxon>Hexapoda</taxon>
        <taxon>Insecta</taxon>
        <taxon>Pterygota</taxon>
        <taxon>Neoptera</taxon>
        <taxon>Endopterygota</taxon>
        <taxon>Diptera</taxon>
        <taxon>Brachycera</taxon>
        <taxon>Muscomorpha</taxon>
        <taxon>Tephritoidea</taxon>
        <taxon>Tephritidae</taxon>
        <taxon>Bactrocera</taxon>
        <taxon>Bactrocera</taxon>
    </lineage>
</organism>
<name>A0A034W329_BACDO</name>
<protein>
    <submittedName>
        <fullName evidence="1">Uncharacterized protein</fullName>
    </submittedName>
</protein>
<accession>A0A034W329</accession>
<evidence type="ECO:0000313" key="1">
    <source>
        <dbReference type="EMBL" id="JAC48692.1"/>
    </source>
</evidence>
<proteinExistence type="predicted"/>
<sequence>MMQANKFVLDNMHVVVIFVVVKHFSQCICNSAAFARQIGLDAATSTTAHTHTHVGTEKCHNYCTNLVGELKLILPPLHVAHTSPNGDTQRCFRFGVLFNRFRNMFCCYCFLINFLSESCVCC</sequence>
<reference evidence="1" key="1">
    <citation type="journal article" date="2014" name="BMC Genomics">
        <title>Characterizing the developmental transcriptome of the oriental fruit fly, Bactrocera dorsalis (Diptera: Tephritidae) through comparative genomic analysis with Drosophila melanogaster utilizing modENCODE datasets.</title>
        <authorList>
            <person name="Geib S.M."/>
            <person name="Calla B."/>
            <person name="Hall B."/>
            <person name="Hou S."/>
            <person name="Manoukis N.C."/>
        </authorList>
    </citation>
    <scope>NUCLEOTIDE SEQUENCE</scope>
    <source>
        <strain evidence="1">Punador</strain>
    </source>
</reference>